<evidence type="ECO:0000313" key="3">
    <source>
        <dbReference type="Proteomes" id="UP000642673"/>
    </source>
</evidence>
<reference evidence="3" key="1">
    <citation type="journal article" date="2019" name="Int. J. Syst. Evol. Microbiol.">
        <title>The Global Catalogue of Microorganisms (GCM) 10K type strain sequencing project: providing services to taxonomists for standard genome sequencing and annotation.</title>
        <authorList>
            <consortium name="The Broad Institute Genomics Platform"/>
            <consortium name="The Broad Institute Genome Sequencing Center for Infectious Disease"/>
            <person name="Wu L."/>
            <person name="Ma J."/>
        </authorList>
    </citation>
    <scope>NUCLEOTIDE SEQUENCE [LARGE SCALE GENOMIC DNA]</scope>
    <source>
        <strain evidence="3">JCM 4738</strain>
    </source>
</reference>
<sequence length="277" mass="29264">MPAAHAEDLPHALVTGFGTRGPRVTGFDFLRKALAPADGEPLAVWQLAGVRTLPDGADLFRIGLAEPDAHAEVSVEGRTLCYPARPGEEVGAGNWQRAVALALITGVREDLAPLVLTGPAFARPDGSAFRAYREALHTHLTCNDAEAAAQRTLEQDEKAAGRRTLPRSTASQNACAETASGSAACRGNCSKRPPAGHGPPCGTPSRCRAWCMRSFWGRRRERPGRQSCGGLSTRRGITATGRTRHGVKDQCGAKAQHLCESIEPLHGACGPHASRAG</sequence>
<evidence type="ECO:0000313" key="2">
    <source>
        <dbReference type="EMBL" id="GHB50618.1"/>
    </source>
</evidence>
<gene>
    <name evidence="2" type="ORF">GCM10010347_20210</name>
</gene>
<name>A0ABQ3EXQ2_9ACTN</name>
<dbReference type="RefSeq" id="WP_190183713.1">
    <property type="nucleotide sequence ID" value="NZ_BMVP01000003.1"/>
</dbReference>
<evidence type="ECO:0000256" key="1">
    <source>
        <dbReference type="SAM" id="MobiDB-lite"/>
    </source>
</evidence>
<accession>A0ABQ3EXQ2</accession>
<organism evidence="2 3">
    <name type="scientific">Streptomyces cirratus</name>
    <dbReference type="NCBI Taxonomy" id="68187"/>
    <lineage>
        <taxon>Bacteria</taxon>
        <taxon>Bacillati</taxon>
        <taxon>Actinomycetota</taxon>
        <taxon>Actinomycetes</taxon>
        <taxon>Kitasatosporales</taxon>
        <taxon>Streptomycetaceae</taxon>
        <taxon>Streptomyces</taxon>
    </lineage>
</organism>
<proteinExistence type="predicted"/>
<keyword evidence="3" id="KW-1185">Reference proteome</keyword>
<dbReference type="Proteomes" id="UP000642673">
    <property type="component" value="Unassembled WGS sequence"/>
</dbReference>
<feature type="region of interest" description="Disordered" evidence="1">
    <location>
        <begin position="152"/>
        <end position="174"/>
    </location>
</feature>
<comment type="caution">
    <text evidence="2">The sequence shown here is derived from an EMBL/GenBank/DDBJ whole genome shotgun (WGS) entry which is preliminary data.</text>
</comment>
<dbReference type="EMBL" id="BMVP01000003">
    <property type="protein sequence ID" value="GHB50618.1"/>
    <property type="molecule type" value="Genomic_DNA"/>
</dbReference>
<protein>
    <submittedName>
        <fullName evidence="2">Uncharacterized protein</fullName>
    </submittedName>
</protein>